<dbReference type="PROSITE" id="PS51257">
    <property type="entry name" value="PROKAR_LIPOPROTEIN"/>
    <property type="match status" value="1"/>
</dbReference>
<dbReference type="PANTHER" id="PTHR40094">
    <property type="entry name" value="ALPHA-2-MACROGLOBULIN HOMOLOG"/>
    <property type="match status" value="1"/>
</dbReference>
<comment type="caution">
    <text evidence="5">The sequence shown here is derived from an EMBL/GenBank/DDBJ whole genome shotgun (WGS) entry which is preliminary data.</text>
</comment>
<accession>A0A1V9EZ20</accession>
<dbReference type="Proteomes" id="UP000192610">
    <property type="component" value="Unassembled WGS sequence"/>
</dbReference>
<feature type="domain" description="Alpha-2-macroglobulin" evidence="4">
    <location>
        <begin position="1137"/>
        <end position="1225"/>
    </location>
</feature>
<dbReference type="InterPro" id="IPR001599">
    <property type="entry name" value="Macroglobln_a2"/>
</dbReference>
<sequence length="1806" mass="199106">MRKQLIALITIGVFVLSIIAACNRSAVSLSYTNAKGEVQSLGNLVFRFDKSLVPDSLLNNWDSTEYISFEPKIAGRFRWEHPDELVFSPAQPLSPATSYTAKLSGDLLDHSKYGKLEKGEAISFYTPYLNLDNTNVTWMLPDQHSTSAYPQVDLYFNYAISPAAIKDKMILEVGGKPLKYSIITEGPDSRISLRVSGLKLEDKDLEAKVTFEKGLVPDGGVNGTKEPLENKVFIPSPYNLTVNDVRAEHDGLTGTVYVRTSQQVVMENLASLIRFEPAVKFSVQQSEDGFSISSENFDADKSYVLNINKGVRGRIGGVLREQYSNNVVFGELEPSLSFGNSKAVYLSALGNQNIEVRITNVPKVKVIISKIYESNLLAAQRYGYNPKDSRGDGEGEDGEYYGGDYNDNSDLSLGDVIYEQEIDARSLPKYGNSRLFTFNVEDRLPDFKGIYHIKLRSATDYWVSDSRFISKSDLGLIAREGNDKLFVFANSIKTAQPVNGMNVVVYGNNNQVLGTGATNADGVAEVAFSRKEFAGFKPAMIIAKTANDFNYLPFSSTRVNTSRFDVGGKHSNSTGLDAFVYAERDIYRPGEKVNFSVILRDRQWKSPGELPVKMKFLLPNGKELKNFRKTLNAQGATDGDVDISESAITGSYTLEVYTSNDVLLASKNFSIEEFVPDRIKVSAKLDKPFLEPGQSTRLAINAANFFGPPAANRNYEAEIQVSSINFNPKKYETFNFSIENQGLSFDKVVKEGSTDENGNASELYEAPALFANKGLLKATFYATVFDETGRPVSRSATANIYTQKMFFGIGSDGYWYYPLNQMVKFPIIALDKDEHVLNGARAQVKVIKHEYRTVISKSGDYFRYESQKDDRVVAEQTVSISGESSTYSFVPRSPGNYELQVAVPGSASYVSKTFYSYGFWGGENTSFEVNTEGNIDIEADKSSYEAGENAKLLFKTPFSGRMLVTLETDKVVSYQYVNVDNRTASVDLKMTAEHLPNVYVTATLIKPHDVSEIPLTVAHGYKSLRVEEKSRKINVEIVAQKSVRSRTHQKVTVKAAPNSFVTLAAVDNGVLQITGFETPDPYNHFYAAKALEVNGYDLYPLLFPELKATLSSTGGDGELDMTKRTNPMPAKRFKIVSYWSGSTKTGGSGEAEFEFDIPQFSGEVRLMAVAYKDESFGSNETAMTVADPLVLSTALPRFLSPGDTVTVPVTITNTTKGSTSATATLNVSGPLNVLGDKQQSVSLNSNSEGQAIFQVVAAPAVSVGKIKVEVQGLGEKFTDETEISVRPASPLQVVTGSGSLSGGNAQHLNIPLNDFMPNSTDYQLVISRSPALELGKQLRYLVSYPYGCTEQTVSTAFPQLYIGDLADQLRTNAVGKSAANYNVLEAIRKIKLRQLYNGAVTLWDGEGTEDWWATIYAAHFLLEAQKAGFEVDKNVLNGILNYMNNRLKNRETILYYYNRDQKKKIAPKEVAYSLYVLALAGKPNVSAMNYYKANAMLLSLDCKYLLSVAYAVAGDKAKFKELLPSSFAGEVSVAQTGGSYYSDIRDESIALNALVDADPANAQIPVMAKHVADKLKQRYWYSTQECSFSFLALGKMARAASKATISADVKVNGKTVGSVSTSPLKLSAKQLGGTNIDIASKGEGRLYYFWQSEGISVSGSYKEEDSYLKVRRRFFDRYGRAVDGNTFNQNDLVIVQITLEKSYSGDVDNIAISDMIPAGFEIENPRTKEIPGMEWIKDAATPTALDVRDDRINLFDNLSGSRKTYYYAVRAVSPGNYKMGPVSAEAMYNGEYHSYNGGGVIRVIKK</sequence>
<dbReference type="Pfam" id="PF17973">
    <property type="entry name" value="bMG10"/>
    <property type="match status" value="1"/>
</dbReference>
<keyword evidence="2" id="KW-0732">Signal</keyword>
<dbReference type="InterPro" id="IPR011625">
    <property type="entry name" value="A2M_N_BRD"/>
</dbReference>
<gene>
    <name evidence="5" type="ORF">A4H97_27460</name>
</gene>
<dbReference type="SMART" id="SM01359">
    <property type="entry name" value="A2M_N_2"/>
    <property type="match status" value="1"/>
</dbReference>
<evidence type="ECO:0000259" key="3">
    <source>
        <dbReference type="SMART" id="SM01359"/>
    </source>
</evidence>
<evidence type="ECO:0008006" key="7">
    <source>
        <dbReference type="Google" id="ProtNLM"/>
    </source>
</evidence>
<dbReference type="PANTHER" id="PTHR40094:SF1">
    <property type="entry name" value="UBIQUITIN DOMAIN-CONTAINING PROTEIN"/>
    <property type="match status" value="1"/>
</dbReference>
<evidence type="ECO:0000256" key="2">
    <source>
        <dbReference type="ARBA" id="ARBA00022729"/>
    </source>
</evidence>
<dbReference type="STRING" id="354355.SAMN05660816_05662"/>
<dbReference type="InterPro" id="IPR051802">
    <property type="entry name" value="YfhM-like"/>
</dbReference>
<dbReference type="Gene3D" id="1.50.10.20">
    <property type="match status" value="1"/>
</dbReference>
<evidence type="ECO:0000256" key="1">
    <source>
        <dbReference type="ARBA" id="ARBA00010556"/>
    </source>
</evidence>
<dbReference type="Pfam" id="PF07703">
    <property type="entry name" value="A2M_BRD"/>
    <property type="match status" value="1"/>
</dbReference>
<dbReference type="InterPro" id="IPR002890">
    <property type="entry name" value="MG2"/>
</dbReference>
<proteinExistence type="inferred from homology"/>
<evidence type="ECO:0000313" key="5">
    <source>
        <dbReference type="EMBL" id="OQP51318.1"/>
    </source>
</evidence>
<evidence type="ECO:0000313" key="6">
    <source>
        <dbReference type="Proteomes" id="UP000192610"/>
    </source>
</evidence>
<dbReference type="InterPro" id="IPR008930">
    <property type="entry name" value="Terpenoid_cyclase/PrenylTrfase"/>
</dbReference>
<dbReference type="RefSeq" id="WP_081198539.1">
    <property type="nucleotide sequence ID" value="NZ_FOCZ01000014.1"/>
</dbReference>
<dbReference type="SMART" id="SM01419">
    <property type="entry name" value="Thiol-ester_cl"/>
    <property type="match status" value="1"/>
</dbReference>
<protein>
    <recommendedName>
        <fullName evidence="7">Alpha-2-macroglobulin</fullName>
    </recommendedName>
</protein>
<keyword evidence="6" id="KW-1185">Reference proteome</keyword>
<dbReference type="CDD" id="cd02891">
    <property type="entry name" value="A2M_like"/>
    <property type="match status" value="1"/>
</dbReference>
<dbReference type="Pfam" id="PF17972">
    <property type="entry name" value="bMG5"/>
    <property type="match status" value="1"/>
</dbReference>
<dbReference type="InterPro" id="IPR047565">
    <property type="entry name" value="Alpha-macroglob_thiol-ester_cl"/>
</dbReference>
<comment type="similarity">
    <text evidence="1">Belongs to the protease inhibitor I39 (alpha-2-macroglobulin) family. Bacterial alpha-2-macroglobulin subfamily.</text>
</comment>
<dbReference type="SUPFAM" id="SSF48239">
    <property type="entry name" value="Terpenoid cyclases/Protein prenyltransferases"/>
    <property type="match status" value="1"/>
</dbReference>
<evidence type="ECO:0000259" key="4">
    <source>
        <dbReference type="SMART" id="SM01360"/>
    </source>
</evidence>
<feature type="domain" description="Alpha-2-macroglobulin bait region" evidence="3">
    <location>
        <begin position="935"/>
        <end position="1073"/>
    </location>
</feature>
<dbReference type="OrthoDB" id="9767116at2"/>
<dbReference type="SMART" id="SM01360">
    <property type="entry name" value="A2M"/>
    <property type="match status" value="1"/>
</dbReference>
<name>A0A1V9EZ20_9BACT</name>
<dbReference type="InterPro" id="IPR041246">
    <property type="entry name" value="Bact_MG10"/>
</dbReference>
<dbReference type="InterPro" id="IPR041462">
    <property type="entry name" value="Bact_A2M_MG6"/>
</dbReference>
<dbReference type="Pfam" id="PF00207">
    <property type="entry name" value="A2M"/>
    <property type="match status" value="1"/>
</dbReference>
<organism evidence="5 6">
    <name type="scientific">Niastella yeongjuensis</name>
    <dbReference type="NCBI Taxonomy" id="354355"/>
    <lineage>
        <taxon>Bacteria</taxon>
        <taxon>Pseudomonadati</taxon>
        <taxon>Bacteroidota</taxon>
        <taxon>Chitinophagia</taxon>
        <taxon>Chitinophagales</taxon>
        <taxon>Chitinophagaceae</taxon>
        <taxon>Niastella</taxon>
    </lineage>
</organism>
<dbReference type="InterPro" id="IPR041203">
    <property type="entry name" value="Bact_A2M_MG5"/>
</dbReference>
<dbReference type="GO" id="GO:0004866">
    <property type="term" value="F:endopeptidase inhibitor activity"/>
    <property type="evidence" value="ECO:0007669"/>
    <property type="project" value="InterPro"/>
</dbReference>
<dbReference type="InterPro" id="IPR013783">
    <property type="entry name" value="Ig-like_fold"/>
</dbReference>
<reference evidence="6" key="1">
    <citation type="submission" date="2016-04" db="EMBL/GenBank/DDBJ databases">
        <authorList>
            <person name="Chen L."/>
            <person name="Zhuang W."/>
            <person name="Wang G."/>
        </authorList>
    </citation>
    <scope>NUCLEOTIDE SEQUENCE [LARGE SCALE GENOMIC DNA]</scope>
    <source>
        <strain evidence="6">17621</strain>
    </source>
</reference>
<dbReference type="Pfam" id="PF11974">
    <property type="entry name" value="bMG3"/>
    <property type="match status" value="1"/>
</dbReference>
<dbReference type="Gene3D" id="2.60.40.10">
    <property type="entry name" value="Immunoglobulins"/>
    <property type="match status" value="1"/>
</dbReference>
<dbReference type="Gene3D" id="2.60.40.1930">
    <property type="match status" value="1"/>
</dbReference>
<dbReference type="Pfam" id="PF01835">
    <property type="entry name" value="MG2"/>
    <property type="match status" value="1"/>
</dbReference>
<dbReference type="InterPro" id="IPR021868">
    <property type="entry name" value="Alpha_2_Macroglob_MG3"/>
</dbReference>
<dbReference type="Pfam" id="PF17962">
    <property type="entry name" value="bMG6"/>
    <property type="match status" value="1"/>
</dbReference>
<dbReference type="EMBL" id="LVXG01000011">
    <property type="protein sequence ID" value="OQP51318.1"/>
    <property type="molecule type" value="Genomic_DNA"/>
</dbReference>